<evidence type="ECO:0000256" key="3">
    <source>
        <dbReference type="ARBA" id="ARBA00005842"/>
    </source>
</evidence>
<feature type="binding site" evidence="10">
    <location>
        <begin position="11"/>
        <end position="16"/>
    </location>
    <ligand>
        <name>substrate</name>
    </ligand>
</feature>
<evidence type="ECO:0000256" key="1">
    <source>
        <dbReference type="ARBA" id="ARBA00001946"/>
    </source>
</evidence>
<evidence type="ECO:0000256" key="4">
    <source>
        <dbReference type="ARBA" id="ARBA00022679"/>
    </source>
</evidence>
<name>A0A1F8BDN4_9BACT</name>
<feature type="binding site" evidence="10">
    <location>
        <begin position="9"/>
        <end position="16"/>
    </location>
    <ligand>
        <name>ATP</name>
        <dbReference type="ChEBI" id="CHEBI:30616"/>
    </ligand>
</feature>
<evidence type="ECO:0000256" key="8">
    <source>
        <dbReference type="ARBA" id="ARBA00022842"/>
    </source>
</evidence>
<dbReference type="Gene3D" id="3.40.50.300">
    <property type="entry name" value="P-loop containing nucleotide triphosphate hydrolases"/>
    <property type="match status" value="1"/>
</dbReference>
<comment type="caution">
    <text evidence="14">The sequence shown here is derived from an EMBL/GenBank/DDBJ whole genome shotgun (WGS) entry which is preliminary data.</text>
</comment>
<dbReference type="Proteomes" id="UP000177082">
    <property type="component" value="Unassembled WGS sequence"/>
</dbReference>
<feature type="site" description="Interaction with substrate tRNA" evidence="10">
    <location>
        <position position="119"/>
    </location>
</feature>
<keyword evidence="7 10" id="KW-0067">ATP-binding</keyword>
<dbReference type="SUPFAM" id="SSF52540">
    <property type="entry name" value="P-loop containing nucleoside triphosphate hydrolases"/>
    <property type="match status" value="1"/>
</dbReference>
<protein>
    <recommendedName>
        <fullName evidence="10">tRNA dimethylallyltransferase</fullName>
        <ecNumber evidence="10">2.5.1.75</ecNumber>
    </recommendedName>
    <alternativeName>
        <fullName evidence="10">Dimethylallyl diphosphate:tRNA dimethylallyltransferase</fullName>
        <shortName evidence="10">DMAPP:tRNA dimethylallyltransferase</shortName>
        <shortName evidence="10">DMATase</shortName>
    </alternativeName>
    <alternativeName>
        <fullName evidence="10">Isopentenyl-diphosphate:tRNA isopentenyltransferase</fullName>
        <shortName evidence="10">IPP transferase</shortName>
        <shortName evidence="10">IPPT</shortName>
        <shortName evidence="10">IPTase</shortName>
    </alternativeName>
</protein>
<dbReference type="Pfam" id="PF01715">
    <property type="entry name" value="IPPT"/>
    <property type="match status" value="1"/>
</dbReference>
<evidence type="ECO:0000256" key="9">
    <source>
        <dbReference type="ARBA" id="ARBA00049563"/>
    </source>
</evidence>
<dbReference type="PANTHER" id="PTHR11088:SF60">
    <property type="entry name" value="TRNA DIMETHYLALLYLTRANSFERASE"/>
    <property type="match status" value="1"/>
</dbReference>
<comment type="function">
    <text evidence="2 10 12">Catalyzes the transfer of a dimethylallyl group onto the adenine at position 37 in tRNAs that read codons beginning with uridine, leading to the formation of N6-(dimethylallyl)adenosine (i(6)A).</text>
</comment>
<evidence type="ECO:0000256" key="2">
    <source>
        <dbReference type="ARBA" id="ARBA00003213"/>
    </source>
</evidence>
<dbReference type="PANTHER" id="PTHR11088">
    <property type="entry name" value="TRNA DIMETHYLALLYLTRANSFERASE"/>
    <property type="match status" value="1"/>
</dbReference>
<comment type="cofactor">
    <cofactor evidence="1 10">
        <name>Mg(2+)</name>
        <dbReference type="ChEBI" id="CHEBI:18420"/>
    </cofactor>
</comment>
<keyword evidence="6 10" id="KW-0547">Nucleotide-binding</keyword>
<evidence type="ECO:0000256" key="10">
    <source>
        <dbReference type="HAMAP-Rule" id="MF_00185"/>
    </source>
</evidence>
<dbReference type="Pfam" id="PF01745">
    <property type="entry name" value="IPT"/>
    <property type="match status" value="1"/>
</dbReference>
<evidence type="ECO:0000313" key="15">
    <source>
        <dbReference type="Proteomes" id="UP000177082"/>
    </source>
</evidence>
<evidence type="ECO:0000256" key="7">
    <source>
        <dbReference type="ARBA" id="ARBA00022840"/>
    </source>
</evidence>
<dbReference type="EC" id="2.5.1.75" evidence="10"/>
<organism evidence="14 15">
    <name type="scientific">Candidatus Woesebacteria bacterium RIFCSPLOWO2_01_FULL_39_21</name>
    <dbReference type="NCBI Taxonomy" id="1802519"/>
    <lineage>
        <taxon>Bacteria</taxon>
        <taxon>Candidatus Woeseibacteriota</taxon>
    </lineage>
</organism>
<evidence type="ECO:0000313" key="14">
    <source>
        <dbReference type="EMBL" id="OGM62060.1"/>
    </source>
</evidence>
<dbReference type="STRING" id="1802519.A2961_04785"/>
<proteinExistence type="inferred from homology"/>
<feature type="region of interest" description="Interaction with substrate tRNA" evidence="10">
    <location>
        <begin position="34"/>
        <end position="37"/>
    </location>
</feature>
<feature type="site" description="Interaction with substrate tRNA" evidence="10">
    <location>
        <position position="142"/>
    </location>
</feature>
<comment type="similarity">
    <text evidence="3 10 13">Belongs to the IPP transferase family.</text>
</comment>
<dbReference type="InterPro" id="IPR039657">
    <property type="entry name" value="Dimethylallyltransferase"/>
</dbReference>
<gene>
    <name evidence="10" type="primary">miaA</name>
    <name evidence="14" type="ORF">A2961_04785</name>
</gene>
<dbReference type="EMBL" id="MGHF01000029">
    <property type="protein sequence ID" value="OGM62060.1"/>
    <property type="molecule type" value="Genomic_DNA"/>
</dbReference>
<comment type="caution">
    <text evidence="10">Lacks conserved residue(s) required for the propagation of feature annotation.</text>
</comment>
<dbReference type="GO" id="GO:0006400">
    <property type="term" value="P:tRNA modification"/>
    <property type="evidence" value="ECO:0007669"/>
    <property type="project" value="TreeGrafter"/>
</dbReference>
<evidence type="ECO:0000256" key="5">
    <source>
        <dbReference type="ARBA" id="ARBA00022694"/>
    </source>
</evidence>
<dbReference type="AlphaFoldDB" id="A0A1F8BDN4"/>
<evidence type="ECO:0000256" key="12">
    <source>
        <dbReference type="RuleBase" id="RU003784"/>
    </source>
</evidence>
<accession>A0A1F8BDN4</accession>
<dbReference type="InterPro" id="IPR018022">
    <property type="entry name" value="IPT"/>
</dbReference>
<comment type="subunit">
    <text evidence="10">Monomer.</text>
</comment>
<evidence type="ECO:0000256" key="6">
    <source>
        <dbReference type="ARBA" id="ARBA00022741"/>
    </source>
</evidence>
<keyword evidence="4 10" id="KW-0808">Transferase</keyword>
<evidence type="ECO:0000256" key="13">
    <source>
        <dbReference type="RuleBase" id="RU003785"/>
    </source>
</evidence>
<dbReference type="InterPro" id="IPR027417">
    <property type="entry name" value="P-loop_NTPase"/>
</dbReference>
<sequence length="321" mass="37080">MQKVLVVCGPTATGKTKLALRLAKKINGELISADSRQVYRGMDIGTGKELPVNLKPQISDLKYRGEPIVFYSILRVKVWGYDLVSPTRQFNVAQYKRFADKILKSIVDRGKLPIIVGGTGLYIKAVVDDISTINVPANRSLRRSLANKSVDELYNLLSRFDPIKSASLNTSDRKNPRRLIRAIEVVSYGEKGRRSLKKDSKFDTLFIGLTLPKHIRNDNINKRVHKRLHQGIIAEIKKLLNSGVKWSDQSMCSIGYKELRGYFESKLTLEEVVKKWKDAEHNYAKRQITWFKRDQRINWFDVSKKDYLRNMENMVEKWYKS</sequence>
<dbReference type="NCBIfam" id="TIGR00174">
    <property type="entry name" value="miaA"/>
    <property type="match status" value="1"/>
</dbReference>
<comment type="catalytic activity">
    <reaction evidence="9 10 11">
        <text>adenosine(37) in tRNA + dimethylallyl diphosphate = N(6)-dimethylallyladenosine(37) in tRNA + diphosphate</text>
        <dbReference type="Rhea" id="RHEA:26482"/>
        <dbReference type="Rhea" id="RHEA-COMP:10162"/>
        <dbReference type="Rhea" id="RHEA-COMP:10375"/>
        <dbReference type="ChEBI" id="CHEBI:33019"/>
        <dbReference type="ChEBI" id="CHEBI:57623"/>
        <dbReference type="ChEBI" id="CHEBI:74411"/>
        <dbReference type="ChEBI" id="CHEBI:74415"/>
        <dbReference type="EC" id="2.5.1.75"/>
    </reaction>
</comment>
<dbReference type="GO" id="GO:0052381">
    <property type="term" value="F:tRNA dimethylallyltransferase activity"/>
    <property type="evidence" value="ECO:0007669"/>
    <property type="project" value="UniProtKB-UniRule"/>
</dbReference>
<dbReference type="HAMAP" id="MF_00185">
    <property type="entry name" value="IPP_trans"/>
    <property type="match status" value="1"/>
</dbReference>
<evidence type="ECO:0000256" key="11">
    <source>
        <dbReference type="RuleBase" id="RU003783"/>
    </source>
</evidence>
<dbReference type="GO" id="GO:0005524">
    <property type="term" value="F:ATP binding"/>
    <property type="evidence" value="ECO:0007669"/>
    <property type="project" value="UniProtKB-UniRule"/>
</dbReference>
<keyword evidence="5 10" id="KW-0819">tRNA processing</keyword>
<dbReference type="Gene3D" id="1.10.20.140">
    <property type="match status" value="1"/>
</dbReference>
<keyword evidence="8 10" id="KW-0460">Magnesium</keyword>
<reference evidence="14 15" key="1">
    <citation type="journal article" date="2016" name="Nat. Commun.">
        <title>Thousands of microbial genomes shed light on interconnected biogeochemical processes in an aquifer system.</title>
        <authorList>
            <person name="Anantharaman K."/>
            <person name="Brown C.T."/>
            <person name="Hug L.A."/>
            <person name="Sharon I."/>
            <person name="Castelle C.J."/>
            <person name="Probst A.J."/>
            <person name="Thomas B.C."/>
            <person name="Singh A."/>
            <person name="Wilkins M.J."/>
            <person name="Karaoz U."/>
            <person name="Brodie E.L."/>
            <person name="Williams K.H."/>
            <person name="Hubbard S.S."/>
            <person name="Banfield J.F."/>
        </authorList>
    </citation>
    <scope>NUCLEOTIDE SEQUENCE [LARGE SCALE GENOMIC DNA]</scope>
</reference>